<reference evidence="2" key="1">
    <citation type="submission" date="2022-12" db="EMBL/GenBank/DDBJ databases">
        <authorList>
            <person name="Petersen C."/>
        </authorList>
    </citation>
    <scope>NUCLEOTIDE SEQUENCE</scope>
    <source>
        <strain evidence="2">IBT 29677</strain>
    </source>
</reference>
<accession>A0A9W9SHD2</accession>
<dbReference type="Proteomes" id="UP001147747">
    <property type="component" value="Unassembled WGS sequence"/>
</dbReference>
<dbReference type="AlphaFoldDB" id="A0A9W9SHD2"/>
<comment type="similarity">
    <text evidence="1">Belongs to the short-chain dehydrogenases/reductases (SDR) family.</text>
</comment>
<dbReference type="PANTHER" id="PTHR43544">
    <property type="entry name" value="SHORT-CHAIN DEHYDROGENASE/REDUCTASE"/>
    <property type="match status" value="1"/>
</dbReference>
<sequence>MASFLITGSSRGLGLALATRLASLPSGQVGTIFATARQDNSAQLKELISASSGRVELVVLDVTDKKSVQEASRLVEQKLQGKGLDYLINNAGAMDWNPAGVEGILLASAASREKKSVINISTTLGSIARAHVYEQTRSPAYKITKAALNMLSVQYAQQYASEGFTFLLVSPGWLQTDLGGSRADLPVETGAEKVVDIVLKTGPHQNGKFVNIHVPGWENAKGNNFYAGEEVECGVSEFTDKYLMVTALLLRVLATTRAKLGVANITGVLAVEQNILEILLLKVGALEDILKIGLGKT</sequence>
<dbReference type="InterPro" id="IPR051468">
    <property type="entry name" value="Fungal_SecMetab_SDRs"/>
</dbReference>
<comment type="caution">
    <text evidence="2">The sequence shown here is derived from an EMBL/GenBank/DDBJ whole genome shotgun (WGS) entry which is preliminary data.</text>
</comment>
<proteinExistence type="inferred from homology"/>
<evidence type="ECO:0000256" key="1">
    <source>
        <dbReference type="ARBA" id="ARBA00006484"/>
    </source>
</evidence>
<dbReference type="GO" id="GO:0005737">
    <property type="term" value="C:cytoplasm"/>
    <property type="evidence" value="ECO:0007669"/>
    <property type="project" value="TreeGrafter"/>
</dbReference>
<dbReference type="InterPro" id="IPR036291">
    <property type="entry name" value="NAD(P)-bd_dom_sf"/>
</dbReference>
<dbReference type="RefSeq" id="XP_056481243.1">
    <property type="nucleotide sequence ID" value="XM_056637736.1"/>
</dbReference>
<reference evidence="2" key="2">
    <citation type="journal article" date="2023" name="IMA Fungus">
        <title>Comparative genomic study of the Penicillium genus elucidates a diverse pangenome and 15 lateral gene transfer events.</title>
        <authorList>
            <person name="Petersen C."/>
            <person name="Sorensen T."/>
            <person name="Nielsen M.R."/>
            <person name="Sondergaard T.E."/>
            <person name="Sorensen J.L."/>
            <person name="Fitzpatrick D.A."/>
            <person name="Frisvad J.C."/>
            <person name="Nielsen K.L."/>
        </authorList>
    </citation>
    <scope>NUCLEOTIDE SEQUENCE</scope>
    <source>
        <strain evidence="2">IBT 29677</strain>
    </source>
</reference>
<dbReference type="GO" id="GO:0016491">
    <property type="term" value="F:oxidoreductase activity"/>
    <property type="evidence" value="ECO:0007669"/>
    <property type="project" value="TreeGrafter"/>
</dbReference>
<protein>
    <submittedName>
        <fullName evidence="2">Uncharacterized protein</fullName>
    </submittedName>
</protein>
<dbReference type="OrthoDB" id="7289984at2759"/>
<dbReference type="PRINTS" id="PR00081">
    <property type="entry name" value="GDHRDH"/>
</dbReference>
<evidence type="ECO:0000313" key="2">
    <source>
        <dbReference type="EMBL" id="KAJ5376213.1"/>
    </source>
</evidence>
<dbReference type="PANTHER" id="PTHR43544:SF36">
    <property type="entry name" value="CHAIN OXIDOREDUCTASE (CSGA), PUTATIVE (AFU_ORTHOLOGUE AFUA_4G00910)-RELATED"/>
    <property type="match status" value="1"/>
</dbReference>
<dbReference type="Gene3D" id="3.40.50.720">
    <property type="entry name" value="NAD(P)-binding Rossmann-like Domain"/>
    <property type="match status" value="2"/>
</dbReference>
<organism evidence="2 3">
    <name type="scientific">Penicillium cosmopolitanum</name>
    <dbReference type="NCBI Taxonomy" id="1131564"/>
    <lineage>
        <taxon>Eukaryota</taxon>
        <taxon>Fungi</taxon>
        <taxon>Dikarya</taxon>
        <taxon>Ascomycota</taxon>
        <taxon>Pezizomycotina</taxon>
        <taxon>Eurotiomycetes</taxon>
        <taxon>Eurotiomycetidae</taxon>
        <taxon>Eurotiales</taxon>
        <taxon>Aspergillaceae</taxon>
        <taxon>Penicillium</taxon>
    </lineage>
</organism>
<gene>
    <name evidence="2" type="ORF">N7509_013099</name>
</gene>
<name>A0A9W9SHD2_9EURO</name>
<dbReference type="GeneID" id="81376716"/>
<dbReference type="InterPro" id="IPR002347">
    <property type="entry name" value="SDR_fam"/>
</dbReference>
<evidence type="ECO:0000313" key="3">
    <source>
        <dbReference type="Proteomes" id="UP001147747"/>
    </source>
</evidence>
<dbReference type="EMBL" id="JAPZBU010000012">
    <property type="protein sequence ID" value="KAJ5376213.1"/>
    <property type="molecule type" value="Genomic_DNA"/>
</dbReference>
<dbReference type="Pfam" id="PF00106">
    <property type="entry name" value="adh_short"/>
    <property type="match status" value="1"/>
</dbReference>
<keyword evidence="3" id="KW-1185">Reference proteome</keyword>
<dbReference type="SUPFAM" id="SSF51735">
    <property type="entry name" value="NAD(P)-binding Rossmann-fold domains"/>
    <property type="match status" value="1"/>
</dbReference>